<reference evidence="3 4" key="1">
    <citation type="submission" date="2021-04" db="EMBL/GenBank/DDBJ databases">
        <authorList>
            <person name="Rodrigo-Torres L."/>
            <person name="Arahal R. D."/>
            <person name="Lucena T."/>
        </authorList>
    </citation>
    <scope>NUCLEOTIDE SEQUENCE [LARGE SCALE GENOMIC DNA]</scope>
    <source>
        <strain evidence="3 4">CECT 9623</strain>
    </source>
</reference>
<dbReference type="PANTHER" id="PTHR43300">
    <property type="entry name" value="ACETYLTRANSFERASE"/>
    <property type="match status" value="1"/>
</dbReference>
<dbReference type="RefSeq" id="WP_215236291.1">
    <property type="nucleotide sequence ID" value="NZ_CAJRAU010000010.1"/>
</dbReference>
<gene>
    <name evidence="3" type="primary">epsM</name>
    <name evidence="3" type="ORF">DYBT9623_05042</name>
</gene>
<organism evidence="3 4">
    <name type="scientific">Dyadobacter linearis</name>
    <dbReference type="NCBI Taxonomy" id="2823330"/>
    <lineage>
        <taxon>Bacteria</taxon>
        <taxon>Pseudomonadati</taxon>
        <taxon>Bacteroidota</taxon>
        <taxon>Cytophagia</taxon>
        <taxon>Cytophagales</taxon>
        <taxon>Spirosomataceae</taxon>
        <taxon>Dyadobacter</taxon>
    </lineage>
</organism>
<dbReference type="InterPro" id="IPR011004">
    <property type="entry name" value="Trimer_LpxA-like_sf"/>
</dbReference>
<dbReference type="Pfam" id="PF17836">
    <property type="entry name" value="PglD_N"/>
    <property type="match status" value="1"/>
</dbReference>
<dbReference type="InterPro" id="IPR020019">
    <property type="entry name" value="AcTrfase_PglD-like"/>
</dbReference>
<dbReference type="NCBIfam" id="TIGR03570">
    <property type="entry name" value="NeuD_NnaD"/>
    <property type="match status" value="1"/>
</dbReference>
<evidence type="ECO:0000313" key="3">
    <source>
        <dbReference type="EMBL" id="CAG5074323.1"/>
    </source>
</evidence>
<sequence>MLIYGAGGHSKVIFRMLIDAGITVEAIFDDQMDTALFEQATVTYHPQIFAGQELIVAVGDNSARRLIAEKVSHKFSNFIHESAFIDSTVMIGEGSVVFQQAVIQADARIGKHVIINTAAIVEHECELGDFVHVAPRATLCGNVKVGENTLLGACCIILPNISIGKNCMIGAGSIVTKSVPDNVTAAGNPARILTY</sequence>
<evidence type="ECO:0000313" key="4">
    <source>
        <dbReference type="Proteomes" id="UP000679725"/>
    </source>
</evidence>
<dbReference type="Pfam" id="PF00132">
    <property type="entry name" value="Hexapep"/>
    <property type="match status" value="1"/>
</dbReference>
<evidence type="ECO:0000256" key="1">
    <source>
        <dbReference type="ARBA" id="ARBA00007274"/>
    </source>
</evidence>
<dbReference type="Gene3D" id="3.40.50.20">
    <property type="match status" value="1"/>
</dbReference>
<comment type="caution">
    <text evidence="3">The sequence shown here is derived from an EMBL/GenBank/DDBJ whole genome shotgun (WGS) entry which is preliminary data.</text>
</comment>
<dbReference type="Proteomes" id="UP000679725">
    <property type="component" value="Unassembled WGS sequence"/>
</dbReference>
<dbReference type="EC" id="2.3.1.-" evidence="3"/>
<dbReference type="EMBL" id="CAJRAU010000010">
    <property type="protein sequence ID" value="CAG5074323.1"/>
    <property type="molecule type" value="Genomic_DNA"/>
</dbReference>
<dbReference type="CDD" id="cd03360">
    <property type="entry name" value="LbH_AT_putative"/>
    <property type="match status" value="1"/>
</dbReference>
<comment type="similarity">
    <text evidence="1">Belongs to the transferase hexapeptide repeat family.</text>
</comment>
<dbReference type="SUPFAM" id="SSF51161">
    <property type="entry name" value="Trimeric LpxA-like enzymes"/>
    <property type="match status" value="1"/>
</dbReference>
<keyword evidence="3" id="KW-0012">Acyltransferase</keyword>
<accession>A0ABM8UXE1</accession>
<dbReference type="InterPro" id="IPR041561">
    <property type="entry name" value="PglD_N"/>
</dbReference>
<feature type="domain" description="PglD N-terminal" evidence="2">
    <location>
        <begin position="2"/>
        <end position="71"/>
    </location>
</feature>
<protein>
    <submittedName>
        <fullName evidence="3">Acetyltransferase EpsM</fullName>
        <ecNumber evidence="3">2.3.1.-</ecNumber>
    </submittedName>
</protein>
<dbReference type="PANTHER" id="PTHR43300:SF7">
    <property type="entry name" value="UDP-N-ACETYLBACILLOSAMINE N-ACETYLTRANSFERASE"/>
    <property type="match status" value="1"/>
</dbReference>
<keyword evidence="4" id="KW-1185">Reference proteome</keyword>
<evidence type="ECO:0000259" key="2">
    <source>
        <dbReference type="Pfam" id="PF17836"/>
    </source>
</evidence>
<dbReference type="GO" id="GO:0016746">
    <property type="term" value="F:acyltransferase activity"/>
    <property type="evidence" value="ECO:0007669"/>
    <property type="project" value="UniProtKB-KW"/>
</dbReference>
<proteinExistence type="inferred from homology"/>
<name>A0ABM8UXE1_9BACT</name>
<keyword evidence="3" id="KW-0808">Transferase</keyword>
<dbReference type="InterPro" id="IPR050179">
    <property type="entry name" value="Trans_hexapeptide_repeat"/>
</dbReference>
<dbReference type="InterPro" id="IPR001451">
    <property type="entry name" value="Hexapep"/>
</dbReference>
<dbReference type="Gene3D" id="2.160.10.10">
    <property type="entry name" value="Hexapeptide repeat proteins"/>
    <property type="match status" value="1"/>
</dbReference>